<keyword evidence="7" id="KW-0210">Decarboxylase</keyword>
<keyword evidence="9" id="KW-0456">Lyase</keyword>
<evidence type="ECO:0000256" key="7">
    <source>
        <dbReference type="ARBA" id="ARBA00022793"/>
    </source>
</evidence>
<dbReference type="Gene3D" id="3.20.20.140">
    <property type="entry name" value="Metal-dependent hydrolases"/>
    <property type="match status" value="1"/>
</dbReference>
<accession>A0A382D7B5</accession>
<dbReference type="AlphaFoldDB" id="A0A382D7B5"/>
<dbReference type="EMBL" id="UINC01037707">
    <property type="protein sequence ID" value="SVB33601.1"/>
    <property type="molecule type" value="Genomic_DNA"/>
</dbReference>
<evidence type="ECO:0000256" key="5">
    <source>
        <dbReference type="ARBA" id="ARBA00021214"/>
    </source>
</evidence>
<evidence type="ECO:0000256" key="3">
    <source>
        <dbReference type="ARBA" id="ARBA00011245"/>
    </source>
</evidence>
<comment type="pathway">
    <text evidence="1">Secondary metabolite metabolism; quinolate metabolism.</text>
</comment>
<evidence type="ECO:0000256" key="9">
    <source>
        <dbReference type="ARBA" id="ARBA00023239"/>
    </source>
</evidence>
<evidence type="ECO:0000256" key="1">
    <source>
        <dbReference type="ARBA" id="ARBA00005079"/>
    </source>
</evidence>
<evidence type="ECO:0000313" key="12">
    <source>
        <dbReference type="EMBL" id="SVB33601.1"/>
    </source>
</evidence>
<dbReference type="InterPro" id="IPR032466">
    <property type="entry name" value="Metal_Hydrolase"/>
</dbReference>
<dbReference type="EC" id="4.1.1.45" evidence="4"/>
<evidence type="ECO:0000259" key="11">
    <source>
        <dbReference type="Pfam" id="PF04909"/>
    </source>
</evidence>
<evidence type="ECO:0000256" key="8">
    <source>
        <dbReference type="ARBA" id="ARBA00022833"/>
    </source>
</evidence>
<dbReference type="GO" id="GO:0005829">
    <property type="term" value="C:cytosol"/>
    <property type="evidence" value="ECO:0007669"/>
    <property type="project" value="TreeGrafter"/>
</dbReference>
<dbReference type="GO" id="GO:0016787">
    <property type="term" value="F:hydrolase activity"/>
    <property type="evidence" value="ECO:0007669"/>
    <property type="project" value="InterPro"/>
</dbReference>
<evidence type="ECO:0000256" key="4">
    <source>
        <dbReference type="ARBA" id="ARBA00012365"/>
    </source>
</evidence>
<dbReference type="GO" id="GO:0046872">
    <property type="term" value="F:metal ion binding"/>
    <property type="evidence" value="ECO:0007669"/>
    <property type="project" value="UniProtKB-KW"/>
</dbReference>
<comment type="subunit">
    <text evidence="3">Monomer.</text>
</comment>
<dbReference type="GO" id="GO:0019748">
    <property type="term" value="P:secondary metabolic process"/>
    <property type="evidence" value="ECO:0007669"/>
    <property type="project" value="TreeGrafter"/>
</dbReference>
<reference evidence="12" key="1">
    <citation type="submission" date="2018-05" db="EMBL/GenBank/DDBJ databases">
        <authorList>
            <person name="Lanie J.A."/>
            <person name="Ng W.-L."/>
            <person name="Kazmierczak K.M."/>
            <person name="Andrzejewski T.M."/>
            <person name="Davidsen T.M."/>
            <person name="Wayne K.J."/>
            <person name="Tettelin H."/>
            <person name="Glass J.I."/>
            <person name="Rusch D."/>
            <person name="Podicherti R."/>
            <person name="Tsui H.-C.T."/>
            <person name="Winkler M.E."/>
        </authorList>
    </citation>
    <scope>NUCLEOTIDE SEQUENCE</scope>
</reference>
<keyword evidence="6" id="KW-0479">Metal-binding</keyword>
<feature type="domain" description="Amidohydrolase-related" evidence="11">
    <location>
        <begin position="3"/>
        <end position="328"/>
    </location>
</feature>
<dbReference type="InterPro" id="IPR032465">
    <property type="entry name" value="ACMSD"/>
</dbReference>
<evidence type="ECO:0000256" key="2">
    <source>
        <dbReference type="ARBA" id="ARBA00005871"/>
    </source>
</evidence>
<protein>
    <recommendedName>
        <fullName evidence="5">2-amino-3-carboxymuconate-6-semialdehyde decarboxylase</fullName>
        <ecNumber evidence="4">4.1.1.45</ecNumber>
    </recommendedName>
    <alternativeName>
        <fullName evidence="10">Picolinate carboxylase</fullName>
    </alternativeName>
</protein>
<keyword evidence="8" id="KW-0862">Zinc</keyword>
<evidence type="ECO:0000256" key="6">
    <source>
        <dbReference type="ARBA" id="ARBA00022723"/>
    </source>
</evidence>
<evidence type="ECO:0000256" key="10">
    <source>
        <dbReference type="ARBA" id="ARBA00031120"/>
    </source>
</evidence>
<dbReference type="InterPro" id="IPR006680">
    <property type="entry name" value="Amidohydro-rel"/>
</dbReference>
<dbReference type="PANTHER" id="PTHR21240">
    <property type="entry name" value="2-AMINO-3-CARBOXYLMUCONATE-6-SEMIALDEHYDE DECARBOXYLASE"/>
    <property type="match status" value="1"/>
</dbReference>
<sequence>MKVDVHAHFFPRITREQGAMLGADGPWLRDDVDGTGQIMVGTREYRPVEASLWDPDVRVARMDEHGVAIQVVSVTPLLFGYDADPDTAGRWCRLVNGLAVEMCAAHPDRLRPLCQVPLQDVDRACAEASRAVADGHVGVHIGNHLVGRNLDDPDMVRFLHHCADEDIPVLVHPWDMMAADRMPGHMLEWLVGMPAETHLGILSLILSGTFERLPRGLRLCFAHGGGNFAAQLGRVDNAWHRRDLVRADCPNPPSTYVDRFSVDSAVFSDDALRLLVAVMGVERIMLGSDAPFPLGEEHPGRLVEASAHLSDDDRAAVLGDNAVRFFGLSN</sequence>
<dbReference type="SUPFAM" id="SSF51556">
    <property type="entry name" value="Metallo-dependent hydrolases"/>
    <property type="match status" value="1"/>
</dbReference>
<gene>
    <name evidence="12" type="ORF">METZ01_LOCUS186455</name>
</gene>
<dbReference type="PANTHER" id="PTHR21240:SF27">
    <property type="entry name" value="2-AMINO-3-CARBOXYMUCONATE-6-SEMIALDEHYDE DECARBOXYLASE"/>
    <property type="match status" value="1"/>
</dbReference>
<organism evidence="12">
    <name type="scientific">marine metagenome</name>
    <dbReference type="NCBI Taxonomy" id="408172"/>
    <lineage>
        <taxon>unclassified sequences</taxon>
        <taxon>metagenomes</taxon>
        <taxon>ecological metagenomes</taxon>
    </lineage>
</organism>
<proteinExistence type="inferred from homology"/>
<dbReference type="GO" id="GO:0001760">
    <property type="term" value="F:aminocarboxymuconate-semialdehyde decarboxylase activity"/>
    <property type="evidence" value="ECO:0007669"/>
    <property type="project" value="UniProtKB-EC"/>
</dbReference>
<comment type="similarity">
    <text evidence="2">Belongs to the metallo-dependent hydrolases superfamily. ACMSD family.</text>
</comment>
<dbReference type="Pfam" id="PF04909">
    <property type="entry name" value="Amidohydro_2"/>
    <property type="match status" value="1"/>
</dbReference>
<name>A0A382D7B5_9ZZZZ</name>